<feature type="transmembrane region" description="Helical" evidence="7">
    <location>
        <begin position="195"/>
        <end position="218"/>
    </location>
</feature>
<sequence length="290" mass="32378">MDKVKKHRRKMSTKERIKDILAYIGIYAVLIVTAIAILYPVVWVIGASFNQGSSLASATAIPSHPTLNNYKRLFAETDYERWYLNTLAIAVVNMVVSVVLVGTMGYVFARLKFAGKKVGLLTILILQMFPSFMGMIAIYVLFLNFGLLNQPLALVLIYSAGQIPYNTWLIKGYLKNVSKSMDEAAMIDGASKLQIYTKIILPLMFPILTFVAITQFMAPWFDYILPSFLISSTHKKTLAIGLYDLINSQTNKNFTMFAAGAVLVAVPITILYLFLQRYLIEGLSAGANKE</sequence>
<evidence type="ECO:0000313" key="9">
    <source>
        <dbReference type="EMBL" id="KAE9636247.1"/>
    </source>
</evidence>
<evidence type="ECO:0000313" key="10">
    <source>
        <dbReference type="Proteomes" id="UP000483018"/>
    </source>
</evidence>
<feature type="transmembrane region" description="Helical" evidence="7">
    <location>
        <begin position="254"/>
        <end position="275"/>
    </location>
</feature>
<dbReference type="PANTHER" id="PTHR32243:SF34">
    <property type="entry name" value="GALACTOOLIGOSACCHARIDES TRANSPORT SYSTEM PERMEASE PROTEIN GANQ"/>
    <property type="match status" value="1"/>
</dbReference>
<dbReference type="Proteomes" id="UP000483018">
    <property type="component" value="Unassembled WGS sequence"/>
</dbReference>
<feature type="transmembrane region" description="Helical" evidence="7">
    <location>
        <begin position="120"/>
        <end position="142"/>
    </location>
</feature>
<dbReference type="InterPro" id="IPR050901">
    <property type="entry name" value="BP-dep_ABC_trans_perm"/>
</dbReference>
<dbReference type="GO" id="GO:0015423">
    <property type="term" value="F:ABC-type maltose transporter activity"/>
    <property type="evidence" value="ECO:0007669"/>
    <property type="project" value="TreeGrafter"/>
</dbReference>
<evidence type="ECO:0000256" key="7">
    <source>
        <dbReference type="RuleBase" id="RU363032"/>
    </source>
</evidence>
<dbReference type="AlphaFoldDB" id="A0A7C8HIY1"/>
<dbReference type="SUPFAM" id="SSF161098">
    <property type="entry name" value="MetI-like"/>
    <property type="match status" value="1"/>
</dbReference>
<feature type="transmembrane region" description="Helical" evidence="7">
    <location>
        <begin position="154"/>
        <end position="174"/>
    </location>
</feature>
<evidence type="ECO:0000256" key="1">
    <source>
        <dbReference type="ARBA" id="ARBA00004651"/>
    </source>
</evidence>
<evidence type="ECO:0000256" key="6">
    <source>
        <dbReference type="ARBA" id="ARBA00023136"/>
    </source>
</evidence>
<keyword evidence="10" id="KW-1185">Reference proteome</keyword>
<dbReference type="InterPro" id="IPR000515">
    <property type="entry name" value="MetI-like"/>
</dbReference>
<evidence type="ECO:0000256" key="2">
    <source>
        <dbReference type="ARBA" id="ARBA00022448"/>
    </source>
</evidence>
<keyword evidence="4 7" id="KW-0812">Transmembrane</keyword>
<gene>
    <name evidence="9" type="ORF">GND95_03765</name>
</gene>
<dbReference type="GO" id="GO:0005886">
    <property type="term" value="C:plasma membrane"/>
    <property type="evidence" value="ECO:0007669"/>
    <property type="project" value="UniProtKB-SubCell"/>
</dbReference>
<dbReference type="RefSeq" id="WP_158739499.1">
    <property type="nucleotide sequence ID" value="NZ_WSLF01000002.1"/>
</dbReference>
<dbReference type="Pfam" id="PF00528">
    <property type="entry name" value="BPD_transp_1"/>
    <property type="match status" value="1"/>
</dbReference>
<evidence type="ECO:0000256" key="3">
    <source>
        <dbReference type="ARBA" id="ARBA00022475"/>
    </source>
</evidence>
<feature type="domain" description="ABC transmembrane type-1" evidence="8">
    <location>
        <begin position="83"/>
        <end position="275"/>
    </location>
</feature>
<dbReference type="CDD" id="cd06261">
    <property type="entry name" value="TM_PBP2"/>
    <property type="match status" value="1"/>
</dbReference>
<dbReference type="EMBL" id="WSLF01000002">
    <property type="protein sequence ID" value="KAE9636247.1"/>
    <property type="molecule type" value="Genomic_DNA"/>
</dbReference>
<dbReference type="PANTHER" id="PTHR32243">
    <property type="entry name" value="MALTOSE TRANSPORT SYSTEM PERMEASE-RELATED"/>
    <property type="match status" value="1"/>
</dbReference>
<dbReference type="PROSITE" id="PS50928">
    <property type="entry name" value="ABC_TM1"/>
    <property type="match status" value="1"/>
</dbReference>
<evidence type="ECO:0000259" key="8">
    <source>
        <dbReference type="PROSITE" id="PS50928"/>
    </source>
</evidence>
<name>A0A7C8HIY1_9FIRM</name>
<protein>
    <submittedName>
        <fullName evidence="9">ABC transporter permease subunit</fullName>
    </submittedName>
</protein>
<organism evidence="9 10">
    <name type="scientific">Defluviitalea raffinosedens</name>
    <dbReference type="NCBI Taxonomy" id="1450156"/>
    <lineage>
        <taxon>Bacteria</taxon>
        <taxon>Bacillati</taxon>
        <taxon>Bacillota</taxon>
        <taxon>Clostridia</taxon>
        <taxon>Lachnospirales</taxon>
        <taxon>Defluviitaleaceae</taxon>
        <taxon>Defluviitalea</taxon>
    </lineage>
</organism>
<proteinExistence type="inferred from homology"/>
<dbReference type="Gene3D" id="1.10.3720.10">
    <property type="entry name" value="MetI-like"/>
    <property type="match status" value="1"/>
</dbReference>
<keyword evidence="2 7" id="KW-0813">Transport</keyword>
<comment type="similarity">
    <text evidence="7">Belongs to the binding-protein-dependent transport system permease family.</text>
</comment>
<accession>A0A7C8HIY1</accession>
<dbReference type="OrthoDB" id="9794684at2"/>
<dbReference type="GO" id="GO:0042956">
    <property type="term" value="P:maltodextrin transmembrane transport"/>
    <property type="evidence" value="ECO:0007669"/>
    <property type="project" value="TreeGrafter"/>
</dbReference>
<dbReference type="InterPro" id="IPR035906">
    <property type="entry name" value="MetI-like_sf"/>
</dbReference>
<feature type="transmembrane region" description="Helical" evidence="7">
    <location>
        <begin position="82"/>
        <end position="108"/>
    </location>
</feature>
<comment type="subcellular location">
    <subcellularLocation>
        <location evidence="1 7">Cell membrane</location>
        <topology evidence="1 7">Multi-pass membrane protein</topology>
    </subcellularLocation>
</comment>
<keyword evidence="6 7" id="KW-0472">Membrane</keyword>
<evidence type="ECO:0000256" key="4">
    <source>
        <dbReference type="ARBA" id="ARBA00022692"/>
    </source>
</evidence>
<keyword evidence="3" id="KW-1003">Cell membrane</keyword>
<reference evidence="9 10" key="1">
    <citation type="submission" date="2019-12" db="EMBL/GenBank/DDBJ databases">
        <title>Defluviitalea raffinosedens, isolated from a biogas fermenter, genome sequencing and characterization.</title>
        <authorList>
            <person name="Rettenmaier R."/>
            <person name="Schneider M."/>
            <person name="Neuhaus K."/>
            <person name="Liebl W."/>
            <person name="Zverlov V."/>
        </authorList>
    </citation>
    <scope>NUCLEOTIDE SEQUENCE [LARGE SCALE GENOMIC DNA]</scope>
    <source>
        <strain evidence="9 10">249c-K6</strain>
    </source>
</reference>
<feature type="transmembrane region" description="Helical" evidence="7">
    <location>
        <begin position="20"/>
        <end position="45"/>
    </location>
</feature>
<keyword evidence="5 7" id="KW-1133">Transmembrane helix</keyword>
<comment type="caution">
    <text evidence="9">The sequence shown here is derived from an EMBL/GenBank/DDBJ whole genome shotgun (WGS) entry which is preliminary data.</text>
</comment>
<evidence type="ECO:0000256" key="5">
    <source>
        <dbReference type="ARBA" id="ARBA00022989"/>
    </source>
</evidence>